<evidence type="ECO:0000256" key="1">
    <source>
        <dbReference type="ARBA" id="ARBA00004141"/>
    </source>
</evidence>
<dbReference type="Proteomes" id="UP000054266">
    <property type="component" value="Unassembled WGS sequence"/>
</dbReference>
<dbReference type="Pfam" id="PF07690">
    <property type="entry name" value="MFS_1"/>
    <property type="match status" value="1"/>
</dbReference>
<feature type="transmembrane region" description="Helical" evidence="6">
    <location>
        <begin position="373"/>
        <end position="393"/>
    </location>
</feature>
<organism evidence="8 9">
    <name type="scientific">Phialophora macrospora</name>
    <dbReference type="NCBI Taxonomy" id="1851006"/>
    <lineage>
        <taxon>Eukaryota</taxon>
        <taxon>Fungi</taxon>
        <taxon>Dikarya</taxon>
        <taxon>Ascomycota</taxon>
        <taxon>Pezizomycotina</taxon>
        <taxon>Eurotiomycetes</taxon>
        <taxon>Chaetothyriomycetidae</taxon>
        <taxon>Chaetothyriales</taxon>
        <taxon>Herpotrichiellaceae</taxon>
        <taxon>Phialophora</taxon>
    </lineage>
</organism>
<dbReference type="GO" id="GO:0005886">
    <property type="term" value="C:plasma membrane"/>
    <property type="evidence" value="ECO:0007669"/>
    <property type="project" value="TreeGrafter"/>
</dbReference>
<feature type="transmembrane region" description="Helical" evidence="6">
    <location>
        <begin position="188"/>
        <end position="210"/>
    </location>
</feature>
<evidence type="ECO:0000256" key="5">
    <source>
        <dbReference type="SAM" id="MobiDB-lite"/>
    </source>
</evidence>
<evidence type="ECO:0000259" key="7">
    <source>
        <dbReference type="PROSITE" id="PS50850"/>
    </source>
</evidence>
<keyword evidence="4 6" id="KW-0472">Membrane</keyword>
<feature type="transmembrane region" description="Helical" evidence="6">
    <location>
        <begin position="405"/>
        <end position="426"/>
    </location>
</feature>
<dbReference type="EMBL" id="KN846961">
    <property type="protein sequence ID" value="KIW64825.1"/>
    <property type="molecule type" value="Genomic_DNA"/>
</dbReference>
<evidence type="ECO:0000256" key="4">
    <source>
        <dbReference type="ARBA" id="ARBA00023136"/>
    </source>
</evidence>
<feature type="transmembrane region" description="Helical" evidence="6">
    <location>
        <begin position="216"/>
        <end position="234"/>
    </location>
</feature>
<dbReference type="PROSITE" id="PS50850">
    <property type="entry name" value="MFS"/>
    <property type="match status" value="1"/>
</dbReference>
<evidence type="ECO:0000256" key="3">
    <source>
        <dbReference type="ARBA" id="ARBA00022989"/>
    </source>
</evidence>
<dbReference type="PANTHER" id="PTHR23502:SF139">
    <property type="entry name" value="MAJOR FACILITATOR SUPERFAMILY (MFS) PROFILE DOMAIN-CONTAINING PROTEIN-RELATED"/>
    <property type="match status" value="1"/>
</dbReference>
<dbReference type="HOGENOM" id="CLU_008455_13_7_1"/>
<dbReference type="STRING" id="5601.A0A0D2FD53"/>
<accession>A0A0D2FD53</accession>
<keyword evidence="3 6" id="KW-1133">Transmembrane helix</keyword>
<feature type="domain" description="Major facilitator superfamily (MFS) profile" evidence="7">
    <location>
        <begin position="61"/>
        <end position="499"/>
    </location>
</feature>
<dbReference type="SUPFAM" id="SSF103473">
    <property type="entry name" value="MFS general substrate transporter"/>
    <property type="match status" value="1"/>
</dbReference>
<proteinExistence type="predicted"/>
<name>A0A0D2FD53_9EURO</name>
<dbReference type="InterPro" id="IPR036259">
    <property type="entry name" value="MFS_trans_sf"/>
</dbReference>
<feature type="transmembrane region" description="Helical" evidence="6">
    <location>
        <begin position="157"/>
        <end position="176"/>
    </location>
</feature>
<feature type="transmembrane region" description="Helical" evidence="6">
    <location>
        <begin position="331"/>
        <end position="352"/>
    </location>
</feature>
<evidence type="ECO:0000256" key="2">
    <source>
        <dbReference type="ARBA" id="ARBA00022692"/>
    </source>
</evidence>
<feature type="transmembrane region" description="Helical" evidence="6">
    <location>
        <begin position="295"/>
        <end position="319"/>
    </location>
</feature>
<feature type="transmembrane region" description="Helical" evidence="6">
    <location>
        <begin position="127"/>
        <end position="151"/>
    </location>
</feature>
<evidence type="ECO:0000313" key="9">
    <source>
        <dbReference type="Proteomes" id="UP000054266"/>
    </source>
</evidence>
<dbReference type="InterPro" id="IPR020846">
    <property type="entry name" value="MFS_dom"/>
</dbReference>
<evidence type="ECO:0000313" key="8">
    <source>
        <dbReference type="EMBL" id="KIW64825.1"/>
    </source>
</evidence>
<feature type="transmembrane region" description="Helical" evidence="6">
    <location>
        <begin position="438"/>
        <end position="457"/>
    </location>
</feature>
<keyword evidence="2 6" id="KW-0812">Transmembrane</keyword>
<feature type="transmembrane region" description="Helical" evidence="6">
    <location>
        <begin position="97"/>
        <end position="115"/>
    </location>
</feature>
<feature type="transmembrane region" description="Helical" evidence="6">
    <location>
        <begin position="463"/>
        <end position="488"/>
    </location>
</feature>
<reference evidence="8 9" key="1">
    <citation type="submission" date="2015-01" db="EMBL/GenBank/DDBJ databases">
        <title>The Genome Sequence of Capronia semiimmersa CBS27337.</title>
        <authorList>
            <consortium name="The Broad Institute Genomics Platform"/>
            <person name="Cuomo C."/>
            <person name="de Hoog S."/>
            <person name="Gorbushina A."/>
            <person name="Stielow B."/>
            <person name="Teixiera M."/>
            <person name="Abouelleil A."/>
            <person name="Chapman S.B."/>
            <person name="Priest M."/>
            <person name="Young S.K."/>
            <person name="Wortman J."/>
            <person name="Nusbaum C."/>
            <person name="Birren B."/>
        </authorList>
    </citation>
    <scope>NUCLEOTIDE SEQUENCE [LARGE SCALE GENOMIC DNA]</scope>
    <source>
        <strain evidence="8 9">CBS 27337</strain>
    </source>
</reference>
<feature type="compositionally biased region" description="Basic and acidic residues" evidence="5">
    <location>
        <begin position="1"/>
        <end position="11"/>
    </location>
</feature>
<dbReference type="GO" id="GO:0022857">
    <property type="term" value="F:transmembrane transporter activity"/>
    <property type="evidence" value="ECO:0007669"/>
    <property type="project" value="InterPro"/>
</dbReference>
<feature type="transmembrane region" description="Helical" evidence="6">
    <location>
        <begin position="59"/>
        <end position="77"/>
    </location>
</feature>
<comment type="subcellular location">
    <subcellularLocation>
        <location evidence="1">Membrane</location>
        <topology evidence="1">Multi-pass membrane protein</topology>
    </subcellularLocation>
</comment>
<dbReference type="Gene3D" id="1.20.1250.20">
    <property type="entry name" value="MFS general substrate transporter like domains"/>
    <property type="match status" value="1"/>
</dbReference>
<dbReference type="AlphaFoldDB" id="A0A0D2FD53"/>
<dbReference type="PANTHER" id="PTHR23502">
    <property type="entry name" value="MAJOR FACILITATOR SUPERFAMILY"/>
    <property type="match status" value="1"/>
</dbReference>
<gene>
    <name evidence="8" type="ORF">PV04_09732</name>
</gene>
<feature type="region of interest" description="Disordered" evidence="5">
    <location>
        <begin position="1"/>
        <end position="25"/>
    </location>
</feature>
<keyword evidence="9" id="KW-1185">Reference proteome</keyword>
<dbReference type="InterPro" id="IPR011701">
    <property type="entry name" value="MFS"/>
</dbReference>
<sequence length="499" mass="56059">MGIQTDFEKCPADAGDSNSSEPTKDLAHTDQVDRYGITLSPTPTTDPLDPLNWSKWRKAVVVFIACFSSFLSVYMTGAPIPSFFMLMDQFDATYSEVNWTVAIPSLGLGIGPLLCDSYADIYGRRLVFALSTMLTILATGCTTIKSISYGGYMFCRFLQGFGAGPSIIGLAVISDISWEHERGLRTGLWILAVGIGGVLGSLFGGVFATINQWWPQYHVIILYGVLLLLILFALPETLYPREAVVASEREHGRLPDFKRTKQIKFWHPIKIPGINHPKPWESMVRFIKTFAYPRIVFSLLPYIFLQYWCVVGFLTMLPAVYFDKKLQIQGALYLGLVVGTVFAEIFCSGKLSDWISGQMAKRNNNKRTPEMRLWLGYPGAILGTIGLVVWGLMVDRHWHWMVGQVAFFLFSAGMQMGNTAVTSYIFDCYGEHPIELMTFYAAVINASAFAEPWFINYWVEDVGFTWCFATQGLMCLALIPIYAALQIWGNKLARPMKFD</sequence>
<evidence type="ECO:0000256" key="6">
    <source>
        <dbReference type="SAM" id="Phobius"/>
    </source>
</evidence>
<protein>
    <recommendedName>
        <fullName evidence="7">Major facilitator superfamily (MFS) profile domain-containing protein</fullName>
    </recommendedName>
</protein>